<dbReference type="EMBL" id="PNBA02000018">
    <property type="protein sequence ID" value="KAG6392951.1"/>
    <property type="molecule type" value="Genomic_DNA"/>
</dbReference>
<dbReference type="Proteomes" id="UP000298416">
    <property type="component" value="Unassembled WGS sequence"/>
</dbReference>
<proteinExistence type="predicted"/>
<feature type="region of interest" description="Disordered" evidence="1">
    <location>
        <begin position="1"/>
        <end position="23"/>
    </location>
</feature>
<accession>A0A8X8Z5X0</accession>
<organism evidence="2">
    <name type="scientific">Salvia splendens</name>
    <name type="common">Scarlet sage</name>
    <dbReference type="NCBI Taxonomy" id="180675"/>
    <lineage>
        <taxon>Eukaryota</taxon>
        <taxon>Viridiplantae</taxon>
        <taxon>Streptophyta</taxon>
        <taxon>Embryophyta</taxon>
        <taxon>Tracheophyta</taxon>
        <taxon>Spermatophyta</taxon>
        <taxon>Magnoliopsida</taxon>
        <taxon>eudicotyledons</taxon>
        <taxon>Gunneridae</taxon>
        <taxon>Pentapetalae</taxon>
        <taxon>asterids</taxon>
        <taxon>lamiids</taxon>
        <taxon>Lamiales</taxon>
        <taxon>Lamiaceae</taxon>
        <taxon>Nepetoideae</taxon>
        <taxon>Mentheae</taxon>
        <taxon>Salviinae</taxon>
        <taxon>Salvia</taxon>
        <taxon>Salvia subgen. Calosphace</taxon>
        <taxon>core Calosphace</taxon>
    </lineage>
</organism>
<comment type="caution">
    <text evidence="2">The sequence shown here is derived from an EMBL/GenBank/DDBJ whole genome shotgun (WGS) entry which is preliminary data.</text>
</comment>
<protein>
    <submittedName>
        <fullName evidence="2">Uncharacterized protein</fullName>
    </submittedName>
</protein>
<evidence type="ECO:0000313" key="3">
    <source>
        <dbReference type="Proteomes" id="UP000298416"/>
    </source>
</evidence>
<reference evidence="2" key="1">
    <citation type="submission" date="2018-01" db="EMBL/GenBank/DDBJ databases">
        <authorList>
            <person name="Mao J.F."/>
        </authorList>
    </citation>
    <scope>NUCLEOTIDE SEQUENCE</scope>
    <source>
        <strain evidence="2">Huo1</strain>
        <tissue evidence="2">Leaf</tissue>
    </source>
</reference>
<name>A0A8X8Z5X0_SALSN</name>
<evidence type="ECO:0000256" key="1">
    <source>
        <dbReference type="SAM" id="MobiDB-lite"/>
    </source>
</evidence>
<sequence length="109" mass="12176">MRHKSWPCGRLGNAYSRKTSQPPFVAIPMPEQHELPEEEAVGDQISSGNINMNTATAKSVGKKRKARQAVFEKLGEVEGITIAQRYRFCIILRDKPQMLEVFMGMSGPA</sequence>
<gene>
    <name evidence="2" type="ORF">SASPL_147180</name>
</gene>
<reference evidence="2" key="2">
    <citation type="submission" date="2020-08" db="EMBL/GenBank/DDBJ databases">
        <title>Plant Genome Project.</title>
        <authorList>
            <person name="Zhang R.-G."/>
        </authorList>
    </citation>
    <scope>NUCLEOTIDE SEQUENCE</scope>
    <source>
        <strain evidence="2">Huo1</strain>
        <tissue evidence="2">Leaf</tissue>
    </source>
</reference>
<keyword evidence="3" id="KW-1185">Reference proteome</keyword>
<dbReference type="AlphaFoldDB" id="A0A8X8Z5X0"/>
<evidence type="ECO:0000313" key="2">
    <source>
        <dbReference type="EMBL" id="KAG6392951.1"/>
    </source>
</evidence>